<evidence type="ECO:0000256" key="4">
    <source>
        <dbReference type="ARBA" id="ARBA00022679"/>
    </source>
</evidence>
<keyword evidence="4 6" id="KW-0808">Transferase</keyword>
<dbReference type="PANTHER" id="PTHR13393:SF0">
    <property type="entry name" value="RNA N6-ADENOSINE-METHYLTRANSFERASE METTL16"/>
    <property type="match status" value="1"/>
</dbReference>
<keyword evidence="5 6" id="KW-0949">S-adenosyl-L-methionine</keyword>
<protein>
    <recommendedName>
        <fullName evidence="6">Ribosomal RNA large subunit methyltransferase F</fullName>
        <ecNumber evidence="6">2.1.1.181</ecNumber>
    </recommendedName>
    <alternativeName>
        <fullName evidence="6">23S rRNA mA1618 methyltransferase</fullName>
    </alternativeName>
    <alternativeName>
        <fullName evidence="6">rRNA adenine N-6-methyltransferase</fullName>
    </alternativeName>
</protein>
<dbReference type="Pfam" id="PF05971">
    <property type="entry name" value="Methyltransf_10"/>
    <property type="match status" value="1"/>
</dbReference>
<dbReference type="PANTHER" id="PTHR13393">
    <property type="entry name" value="SAM-DEPENDENT METHYLTRANSFERASE"/>
    <property type="match status" value="1"/>
</dbReference>
<organism evidence="8 10">
    <name type="scientific">Kaistella antarctica</name>
    <dbReference type="NCBI Taxonomy" id="266748"/>
    <lineage>
        <taxon>Bacteria</taxon>
        <taxon>Pseudomonadati</taxon>
        <taxon>Bacteroidota</taxon>
        <taxon>Flavobacteriia</taxon>
        <taxon>Flavobacteriales</taxon>
        <taxon>Weeksellaceae</taxon>
        <taxon>Chryseobacterium group</taxon>
        <taxon>Kaistella</taxon>
    </lineage>
</organism>
<evidence type="ECO:0000256" key="1">
    <source>
        <dbReference type="ARBA" id="ARBA00022490"/>
    </source>
</evidence>
<dbReference type="InterPro" id="IPR010286">
    <property type="entry name" value="METTL16/RlmF"/>
</dbReference>
<comment type="catalytic activity">
    <reaction evidence="6">
        <text>adenosine(1618) in 23S rRNA + S-adenosyl-L-methionine = N(6)-methyladenosine(1618) in 23S rRNA + S-adenosyl-L-homocysteine + H(+)</text>
        <dbReference type="Rhea" id="RHEA:16497"/>
        <dbReference type="Rhea" id="RHEA-COMP:10229"/>
        <dbReference type="Rhea" id="RHEA-COMP:10231"/>
        <dbReference type="ChEBI" id="CHEBI:15378"/>
        <dbReference type="ChEBI" id="CHEBI:57856"/>
        <dbReference type="ChEBI" id="CHEBI:59789"/>
        <dbReference type="ChEBI" id="CHEBI:74411"/>
        <dbReference type="ChEBI" id="CHEBI:74449"/>
        <dbReference type="EC" id="2.1.1.181"/>
    </reaction>
</comment>
<evidence type="ECO:0000313" key="9">
    <source>
        <dbReference type="Proteomes" id="UP000028349"/>
    </source>
</evidence>
<dbReference type="PIRSF" id="PIRSF029038">
    <property type="entry name" value="Mtase_YbiN_prd"/>
    <property type="match status" value="1"/>
</dbReference>
<comment type="subcellular location">
    <subcellularLocation>
        <location evidence="6">Cytoplasm</location>
    </subcellularLocation>
</comment>
<proteinExistence type="inferred from homology"/>
<evidence type="ECO:0000313" key="10">
    <source>
        <dbReference type="Proteomes" id="UP000270036"/>
    </source>
</evidence>
<dbReference type="RefSeq" id="WP_034716756.1">
    <property type="nucleotide sequence ID" value="NZ_FOIX01000002.1"/>
</dbReference>
<keyword evidence="1 6" id="KW-0963">Cytoplasm</keyword>
<evidence type="ECO:0000256" key="3">
    <source>
        <dbReference type="ARBA" id="ARBA00022603"/>
    </source>
</evidence>
<evidence type="ECO:0000313" key="7">
    <source>
        <dbReference type="EMBL" id="KEY20084.1"/>
    </source>
</evidence>
<dbReference type="Proteomes" id="UP000270036">
    <property type="component" value="Chromosome"/>
</dbReference>
<dbReference type="GO" id="GO:0070475">
    <property type="term" value="P:rRNA base methylation"/>
    <property type="evidence" value="ECO:0007669"/>
    <property type="project" value="TreeGrafter"/>
</dbReference>
<dbReference type="AlphaFoldDB" id="A0A3S4VB77"/>
<dbReference type="EC" id="2.1.1.181" evidence="6"/>
<keyword evidence="3 6" id="KW-0489">Methyltransferase</keyword>
<evidence type="ECO:0000313" key="8">
    <source>
        <dbReference type="EMBL" id="VEH95403.1"/>
    </source>
</evidence>
<dbReference type="HAMAP" id="MF_01848">
    <property type="entry name" value="23SrRNA_methyltr_F"/>
    <property type="match status" value="1"/>
</dbReference>
<keyword evidence="2 6" id="KW-0698">rRNA processing</keyword>
<dbReference type="EMBL" id="LR134441">
    <property type="protein sequence ID" value="VEH95403.1"/>
    <property type="molecule type" value="Genomic_DNA"/>
</dbReference>
<evidence type="ECO:0000256" key="5">
    <source>
        <dbReference type="ARBA" id="ARBA00022691"/>
    </source>
</evidence>
<dbReference type="InterPro" id="IPR029063">
    <property type="entry name" value="SAM-dependent_MTases_sf"/>
</dbReference>
<dbReference type="GO" id="GO:0052907">
    <property type="term" value="F:23S rRNA (adenine(1618)-N(6))-methyltransferase activity"/>
    <property type="evidence" value="ECO:0007669"/>
    <property type="project" value="UniProtKB-EC"/>
</dbReference>
<reference evidence="7 9" key="1">
    <citation type="submission" date="2014-07" db="EMBL/GenBank/DDBJ databases">
        <authorList>
            <person name="Pisani N.G."/>
            <person name="Newman J.D."/>
        </authorList>
    </citation>
    <scope>NUCLEOTIDE SEQUENCE [LARGE SCALE GENOMIC DNA]</scope>
    <source>
        <strain evidence="7 9">LMG 24720</strain>
    </source>
</reference>
<name>A0A3S4VB77_9FLAO</name>
<dbReference type="OrthoDB" id="1115728at2"/>
<dbReference type="Proteomes" id="UP000028349">
    <property type="component" value="Unassembled WGS sequence"/>
</dbReference>
<dbReference type="STRING" id="266748.HY04_02355"/>
<accession>A0A3S4VB77</accession>
<dbReference type="NCBIfam" id="NF008725">
    <property type="entry name" value="PRK11727.1"/>
    <property type="match status" value="1"/>
</dbReference>
<evidence type="ECO:0000256" key="6">
    <source>
        <dbReference type="HAMAP-Rule" id="MF_01848"/>
    </source>
</evidence>
<dbReference type="EMBL" id="JPEP01000001">
    <property type="protein sequence ID" value="KEY20084.1"/>
    <property type="molecule type" value="Genomic_DNA"/>
</dbReference>
<dbReference type="SUPFAM" id="SSF53335">
    <property type="entry name" value="S-adenosyl-L-methionine-dependent methyltransferases"/>
    <property type="match status" value="1"/>
</dbReference>
<dbReference type="InterPro" id="IPR016909">
    <property type="entry name" value="rRNA_lsu_MeTfrase_F"/>
</dbReference>
<dbReference type="GO" id="GO:0005737">
    <property type="term" value="C:cytoplasm"/>
    <property type="evidence" value="ECO:0007669"/>
    <property type="project" value="UniProtKB-SubCell"/>
</dbReference>
<reference evidence="8 10" key="2">
    <citation type="submission" date="2018-12" db="EMBL/GenBank/DDBJ databases">
        <authorList>
            <consortium name="Pathogen Informatics"/>
        </authorList>
    </citation>
    <scope>NUCLEOTIDE SEQUENCE [LARGE SCALE GENOMIC DNA]</scope>
    <source>
        <strain evidence="8 10">NCTC13489</strain>
    </source>
</reference>
<dbReference type="KEGG" id="cant:NCTC13489_00156"/>
<evidence type="ECO:0000256" key="2">
    <source>
        <dbReference type="ARBA" id="ARBA00022552"/>
    </source>
</evidence>
<comment type="function">
    <text evidence="6">Specifically methylates the adenine in position 1618 of 23S rRNA.</text>
</comment>
<comment type="similarity">
    <text evidence="6">Belongs to the methyltransferase superfamily. METTL16/RlmF family.</text>
</comment>
<sequence>MSTEKNTQEKVRLHIRNKNRERYDLEALVTAVPELKEYIKPSKSGEDSVDFANPVAVKLLNKALLSHYYDVKNWDFPEENLVPPIPGRADYIHYMADLLGQTNFGEIPMGDKIKCLDIGVGANCIYPIVGVTEYGWSFIGSDVDPKSIESATNIVNSNPSLEGKVECRLQENSTAIFEGILNTDEKIDFSICNPPFHSSTEEAEKSSRRKVKNLSGKKVVRPELNFAGISNELICEGGEHTFIHNMIKESEQFGKNCYWFSTLVSKKSNLKGIYKVLNDMEATGIKTIPIGTGNKSSRIIAWSFLSKEEQKEWREKRWRTAEEKSEAVSE</sequence>
<dbReference type="Gene3D" id="3.40.50.150">
    <property type="entry name" value="Vaccinia Virus protein VP39"/>
    <property type="match status" value="1"/>
</dbReference>
<keyword evidence="9" id="KW-1185">Reference proteome</keyword>
<gene>
    <name evidence="6 8" type="primary">rlmF</name>
    <name evidence="7" type="ORF">HY04_02355</name>
    <name evidence="8" type="ORF">NCTC13489_00156</name>
</gene>